<proteinExistence type="predicted"/>
<sequence>MSLSSRVRAMFLVRDAKGRFGTGDAAGGARALDQARVLLDDGARDDDPAWAWWVSHQEIDGHLGYALWATGRQREAVPHLRGALESAGSARVGYRSISTARLLDCLIHEGAWREAEELAVRLHDTAGKTASARTRNLLSASVRRGLPTSPPRAGHALEHLGHIVNSDPLSLD</sequence>
<dbReference type="Proteomes" id="UP000509303">
    <property type="component" value="Chromosome"/>
</dbReference>
<keyword evidence="2" id="KW-1185">Reference proteome</keyword>
<evidence type="ECO:0000313" key="1">
    <source>
        <dbReference type="EMBL" id="QKW52411.1"/>
    </source>
</evidence>
<protein>
    <recommendedName>
        <fullName evidence="3">Tetratricopeptide repeat protein</fullName>
    </recommendedName>
</protein>
<dbReference type="RefSeq" id="WP_176164115.1">
    <property type="nucleotide sequence ID" value="NZ_CP054929.1"/>
</dbReference>
<dbReference type="AlphaFoldDB" id="A0A7H8ND83"/>
<organism evidence="1 2">
    <name type="scientific">Streptomyces buecherae</name>
    <dbReference type="NCBI Taxonomy" id="2763006"/>
    <lineage>
        <taxon>Bacteria</taxon>
        <taxon>Bacillati</taxon>
        <taxon>Actinomycetota</taxon>
        <taxon>Actinomycetes</taxon>
        <taxon>Kitasatosporales</taxon>
        <taxon>Streptomycetaceae</taxon>
        <taxon>Streptomyces</taxon>
    </lineage>
</organism>
<gene>
    <name evidence="1" type="ORF">HUT08_26000</name>
</gene>
<reference evidence="1 2" key="1">
    <citation type="submission" date="2020-06" db="EMBL/GenBank/DDBJ databases">
        <title>Genome mining for natural products.</title>
        <authorList>
            <person name="Zhang B."/>
            <person name="Shi J."/>
            <person name="Ge H."/>
        </authorList>
    </citation>
    <scope>NUCLEOTIDE SEQUENCE [LARGE SCALE GENOMIC DNA]</scope>
    <source>
        <strain evidence="1 2">NA00687</strain>
    </source>
</reference>
<dbReference type="EMBL" id="CP054929">
    <property type="protein sequence ID" value="QKW52411.1"/>
    <property type="molecule type" value="Genomic_DNA"/>
</dbReference>
<evidence type="ECO:0000313" key="2">
    <source>
        <dbReference type="Proteomes" id="UP000509303"/>
    </source>
</evidence>
<accession>A0A7H8ND83</accession>
<name>A0A7H8ND83_9ACTN</name>
<evidence type="ECO:0008006" key="3">
    <source>
        <dbReference type="Google" id="ProtNLM"/>
    </source>
</evidence>